<dbReference type="Proteomes" id="UP001162162">
    <property type="component" value="Unassembled WGS sequence"/>
</dbReference>
<comment type="caution">
    <text evidence="2">The sequence shown here is derived from an EMBL/GenBank/DDBJ whole genome shotgun (WGS) entry which is preliminary data.</text>
</comment>
<feature type="compositionally biased region" description="Low complexity" evidence="1">
    <location>
        <begin position="39"/>
        <end position="49"/>
    </location>
</feature>
<evidence type="ECO:0000313" key="3">
    <source>
        <dbReference type="Proteomes" id="UP001162162"/>
    </source>
</evidence>
<protein>
    <submittedName>
        <fullName evidence="2">Uncharacterized protein</fullName>
    </submittedName>
</protein>
<feature type="compositionally biased region" description="Low complexity" evidence="1">
    <location>
        <begin position="168"/>
        <end position="179"/>
    </location>
</feature>
<keyword evidence="3" id="KW-1185">Reference proteome</keyword>
<organism evidence="2 3">
    <name type="scientific">Aromia moschata</name>
    <dbReference type="NCBI Taxonomy" id="1265417"/>
    <lineage>
        <taxon>Eukaryota</taxon>
        <taxon>Metazoa</taxon>
        <taxon>Ecdysozoa</taxon>
        <taxon>Arthropoda</taxon>
        <taxon>Hexapoda</taxon>
        <taxon>Insecta</taxon>
        <taxon>Pterygota</taxon>
        <taxon>Neoptera</taxon>
        <taxon>Endopterygota</taxon>
        <taxon>Coleoptera</taxon>
        <taxon>Polyphaga</taxon>
        <taxon>Cucujiformia</taxon>
        <taxon>Chrysomeloidea</taxon>
        <taxon>Cerambycidae</taxon>
        <taxon>Cerambycinae</taxon>
        <taxon>Callichromatini</taxon>
        <taxon>Aromia</taxon>
    </lineage>
</organism>
<feature type="compositionally biased region" description="Polar residues" evidence="1">
    <location>
        <begin position="90"/>
        <end position="102"/>
    </location>
</feature>
<gene>
    <name evidence="2" type="ORF">NQ318_016597</name>
</gene>
<evidence type="ECO:0000313" key="2">
    <source>
        <dbReference type="EMBL" id="KAJ8943619.1"/>
    </source>
</evidence>
<dbReference type="AlphaFoldDB" id="A0AAV8XY64"/>
<evidence type="ECO:0000256" key="1">
    <source>
        <dbReference type="SAM" id="MobiDB-lite"/>
    </source>
</evidence>
<name>A0AAV8XY64_9CUCU</name>
<accession>A0AAV8XY64</accession>
<feature type="compositionally biased region" description="Low complexity" evidence="1">
    <location>
        <begin position="13"/>
        <end position="27"/>
    </location>
</feature>
<feature type="region of interest" description="Disordered" evidence="1">
    <location>
        <begin position="1"/>
        <end position="189"/>
    </location>
</feature>
<feature type="compositionally biased region" description="Basic and acidic residues" evidence="1">
    <location>
        <begin position="50"/>
        <end position="60"/>
    </location>
</feature>
<sequence length="189" mass="20245">MVSPLKNRFLLQSMGSGSISSDTRSISPTHSDDSRSVTPPAMQQQIIAPPKKDPPSERPKPPLRKRRPAPKPPQASNGDSRRSSVEKAPSNVSETANEVNELQSRKAENGLTICHSRNSSDSSGYHEASVLSENCNASLPRRPKSAFVTGGDAEKLSKLHSQSTTNLSKMSSHSKSTTSLGIAVTEAPM</sequence>
<proteinExistence type="predicted"/>
<dbReference type="EMBL" id="JAPWTK010000283">
    <property type="protein sequence ID" value="KAJ8943619.1"/>
    <property type="molecule type" value="Genomic_DNA"/>
</dbReference>
<reference evidence="2" key="1">
    <citation type="journal article" date="2023" name="Insect Mol. Biol.">
        <title>Genome sequencing provides insights into the evolution of gene families encoding plant cell wall-degrading enzymes in longhorned beetles.</title>
        <authorList>
            <person name="Shin N.R."/>
            <person name="Okamura Y."/>
            <person name="Kirsch R."/>
            <person name="Pauchet Y."/>
        </authorList>
    </citation>
    <scope>NUCLEOTIDE SEQUENCE</scope>
    <source>
        <strain evidence="2">AMC_N1</strain>
    </source>
</reference>